<feature type="domain" description="Glycerophosphoryl diester phosphodiesterase membrane" evidence="2">
    <location>
        <begin position="83"/>
        <end position="207"/>
    </location>
</feature>
<dbReference type="Pfam" id="PF10110">
    <property type="entry name" value="GPDPase_memb"/>
    <property type="match status" value="1"/>
</dbReference>
<dbReference type="Proteomes" id="UP001316189">
    <property type="component" value="Chromosome"/>
</dbReference>
<evidence type="ECO:0000256" key="1">
    <source>
        <dbReference type="SAM" id="Phobius"/>
    </source>
</evidence>
<protein>
    <submittedName>
        <fullName evidence="3">Glycerophosphoryl diester phosphodiesterase membrane domain-containing protein</fullName>
    </submittedName>
</protein>
<accession>A0ABY5L4Q5</accession>
<reference evidence="3 4" key="1">
    <citation type="submission" date="2022-07" db="EMBL/GenBank/DDBJ databases">
        <title>Novel species in genus cellulomonas.</title>
        <authorList>
            <person name="Ye L."/>
        </authorList>
    </citation>
    <scope>NUCLEOTIDE SEQUENCE [LARGE SCALE GENOMIC DNA]</scope>
    <source>
        <strain evidence="4">zg-Y338</strain>
    </source>
</reference>
<gene>
    <name evidence="3" type="ORF">NP064_11780</name>
</gene>
<evidence type="ECO:0000259" key="2">
    <source>
        <dbReference type="Pfam" id="PF10110"/>
    </source>
</evidence>
<dbReference type="InterPro" id="IPR018476">
    <property type="entry name" value="GlyceroP-diester-Pdiesterase_M"/>
</dbReference>
<feature type="transmembrane region" description="Helical" evidence="1">
    <location>
        <begin position="130"/>
        <end position="161"/>
    </location>
</feature>
<organism evidence="3 4">
    <name type="scientific">Cellulomonas chengniuliangii</name>
    <dbReference type="NCBI Taxonomy" id="2968084"/>
    <lineage>
        <taxon>Bacteria</taxon>
        <taxon>Bacillati</taxon>
        <taxon>Actinomycetota</taxon>
        <taxon>Actinomycetes</taxon>
        <taxon>Micrococcales</taxon>
        <taxon>Cellulomonadaceae</taxon>
        <taxon>Cellulomonas</taxon>
    </lineage>
</organism>
<evidence type="ECO:0000313" key="4">
    <source>
        <dbReference type="Proteomes" id="UP001316189"/>
    </source>
</evidence>
<sequence>MPLLLVATTVLTGLLIVSVSRSVIGQTISLGDTIRASRRRVWWVVGITLLYLTVIALGYAAFVGLFLLAAVNEQWALFAVTGIVGGLLLLAATVWLSVRMLLVTPALMLEGGAFWATVRRGWKLSRGSFWRLFGIYLLVQVIMSVVVGIIAVPTAIIATVFLDDPLMLTFGGIALSSIGDIISYTLTTVFSAAVAALLYIDVRMRREGLDVELARAAEQTPA</sequence>
<feature type="transmembrane region" description="Helical" evidence="1">
    <location>
        <begin position="75"/>
        <end position="95"/>
    </location>
</feature>
<proteinExistence type="predicted"/>
<keyword evidence="1" id="KW-0812">Transmembrane</keyword>
<feature type="transmembrane region" description="Helical" evidence="1">
    <location>
        <begin position="41"/>
        <end position="68"/>
    </location>
</feature>
<evidence type="ECO:0000313" key="3">
    <source>
        <dbReference type="EMBL" id="UUI77008.1"/>
    </source>
</evidence>
<dbReference type="EMBL" id="CP101988">
    <property type="protein sequence ID" value="UUI77008.1"/>
    <property type="molecule type" value="Genomic_DNA"/>
</dbReference>
<feature type="transmembrane region" description="Helical" evidence="1">
    <location>
        <begin position="181"/>
        <end position="200"/>
    </location>
</feature>
<keyword evidence="4" id="KW-1185">Reference proteome</keyword>
<name>A0ABY5L4Q5_9CELL</name>
<keyword evidence="1" id="KW-1133">Transmembrane helix</keyword>
<keyword evidence="1" id="KW-0472">Membrane</keyword>